<protein>
    <recommendedName>
        <fullName evidence="7">LysM domain-containing protein</fullName>
    </recommendedName>
</protein>
<feature type="domain" description="LysM" evidence="7">
    <location>
        <begin position="53"/>
        <end position="99"/>
    </location>
</feature>
<reference evidence="8" key="1">
    <citation type="submission" date="2020-03" db="EMBL/GenBank/DDBJ databases">
        <title>Draft Genome Sequence of Cylindrodendrum hubeiense.</title>
        <authorList>
            <person name="Buettner E."/>
            <person name="Kellner H."/>
        </authorList>
    </citation>
    <scope>NUCLEOTIDE SEQUENCE</scope>
    <source>
        <strain evidence="8">IHI 201604</strain>
    </source>
</reference>
<evidence type="ECO:0000256" key="5">
    <source>
        <dbReference type="SAM" id="MobiDB-lite"/>
    </source>
</evidence>
<evidence type="ECO:0000259" key="7">
    <source>
        <dbReference type="PROSITE" id="PS51782"/>
    </source>
</evidence>
<dbReference type="PANTHER" id="PTHR34997">
    <property type="entry name" value="AM15"/>
    <property type="match status" value="1"/>
</dbReference>
<feature type="chain" id="PRO_5040391387" description="LysM domain-containing protein" evidence="6">
    <location>
        <begin position="24"/>
        <end position="284"/>
    </location>
</feature>
<proteinExistence type="inferred from homology"/>
<keyword evidence="1" id="KW-0147">Chitin-binding</keyword>
<dbReference type="Pfam" id="PF01476">
    <property type="entry name" value="LysM"/>
    <property type="match status" value="2"/>
</dbReference>
<dbReference type="OrthoDB" id="5985073at2759"/>
<comment type="caution">
    <text evidence="8">The sequence shown here is derived from an EMBL/GenBank/DDBJ whole genome shotgun (WGS) entry which is preliminary data.</text>
</comment>
<dbReference type="InterPro" id="IPR052210">
    <property type="entry name" value="LysM1-like"/>
</dbReference>
<gene>
    <name evidence="8" type="ORF">G7Z17_g5037</name>
</gene>
<dbReference type="PANTHER" id="PTHR34997:SF2">
    <property type="entry name" value="LYSM DOMAIN-CONTAINING PROTEIN-RELATED"/>
    <property type="match status" value="1"/>
</dbReference>
<dbReference type="SMART" id="SM00257">
    <property type="entry name" value="LysM"/>
    <property type="match status" value="2"/>
</dbReference>
<feature type="region of interest" description="Disordered" evidence="5">
    <location>
        <begin position="109"/>
        <end position="130"/>
    </location>
</feature>
<evidence type="ECO:0000313" key="9">
    <source>
        <dbReference type="Proteomes" id="UP000722485"/>
    </source>
</evidence>
<organism evidence="8 9">
    <name type="scientific">Cylindrodendrum hubeiense</name>
    <dbReference type="NCBI Taxonomy" id="595255"/>
    <lineage>
        <taxon>Eukaryota</taxon>
        <taxon>Fungi</taxon>
        <taxon>Dikarya</taxon>
        <taxon>Ascomycota</taxon>
        <taxon>Pezizomycotina</taxon>
        <taxon>Sordariomycetes</taxon>
        <taxon>Hypocreomycetidae</taxon>
        <taxon>Hypocreales</taxon>
        <taxon>Nectriaceae</taxon>
        <taxon>Cylindrodendrum</taxon>
    </lineage>
</organism>
<keyword evidence="9" id="KW-1185">Reference proteome</keyword>
<accession>A0A9P5H7T3</accession>
<dbReference type="InterPro" id="IPR018392">
    <property type="entry name" value="LysM"/>
</dbReference>
<keyword evidence="2 6" id="KW-0732">Signal</keyword>
<evidence type="ECO:0000256" key="3">
    <source>
        <dbReference type="ARBA" id="ARBA00023026"/>
    </source>
</evidence>
<comment type="similarity">
    <text evidence="4">Belongs to the secreted LysM effector family.</text>
</comment>
<name>A0A9P5H7T3_9HYPO</name>
<dbReference type="SUPFAM" id="SSF54106">
    <property type="entry name" value="LysM domain"/>
    <property type="match status" value="2"/>
</dbReference>
<evidence type="ECO:0000256" key="4">
    <source>
        <dbReference type="ARBA" id="ARBA00044955"/>
    </source>
</evidence>
<evidence type="ECO:0000256" key="6">
    <source>
        <dbReference type="SAM" id="SignalP"/>
    </source>
</evidence>
<dbReference type="CDD" id="cd00118">
    <property type="entry name" value="LysM"/>
    <property type="match status" value="2"/>
</dbReference>
<dbReference type="GO" id="GO:0008061">
    <property type="term" value="F:chitin binding"/>
    <property type="evidence" value="ECO:0007669"/>
    <property type="project" value="UniProtKB-KW"/>
</dbReference>
<dbReference type="Gene3D" id="3.10.350.10">
    <property type="entry name" value="LysM domain"/>
    <property type="match status" value="3"/>
</dbReference>
<evidence type="ECO:0000313" key="8">
    <source>
        <dbReference type="EMBL" id="KAF7551418.1"/>
    </source>
</evidence>
<evidence type="ECO:0000256" key="1">
    <source>
        <dbReference type="ARBA" id="ARBA00022669"/>
    </source>
</evidence>
<keyword evidence="3" id="KW-0843">Virulence</keyword>
<feature type="signal peptide" evidence="6">
    <location>
        <begin position="1"/>
        <end position="23"/>
    </location>
</feature>
<evidence type="ECO:0000256" key="2">
    <source>
        <dbReference type="ARBA" id="ARBA00022729"/>
    </source>
</evidence>
<dbReference type="EMBL" id="JAANBB010000078">
    <property type="protein sequence ID" value="KAF7551418.1"/>
    <property type="molecule type" value="Genomic_DNA"/>
</dbReference>
<dbReference type="Proteomes" id="UP000722485">
    <property type="component" value="Unassembled WGS sequence"/>
</dbReference>
<feature type="domain" description="LysM" evidence="7">
    <location>
        <begin position="142"/>
        <end position="188"/>
    </location>
</feature>
<sequence length="284" mass="31572">MLFSKSILRQLLLFNGLVALTSSAVVPRARPSRGFVARRETLPEGVPEDCTFLDKPTTEGDDCQALADAWGISVEDFIAWNPSVGDDCSGIQVGESYCVERNWGAPIETSTITDADPTPTKPSNGIETPDPVQLGIVSNCNKFYYVKKGENCRDIAAENGITEDDFGKWNPKVGATCTGLWADTYACVSIIGHQSTTAKPSPTNGIETPSPIQENMIKRCNKFHLVKTTTTCLSIESYYRLPLATFYAWNPSVDINYQYYYQDYHSYKRYCNPFANSEEYGQEL</sequence>
<dbReference type="PROSITE" id="PS51782">
    <property type="entry name" value="LYSM"/>
    <property type="match status" value="2"/>
</dbReference>
<dbReference type="InterPro" id="IPR036779">
    <property type="entry name" value="LysM_dom_sf"/>
</dbReference>
<dbReference type="AlphaFoldDB" id="A0A9P5H7T3"/>